<sequence>MRSSLVFTVLLAQLASYAAADRGDRYTFYLSEPVDCNGRNNCTPCGSGGCIRRYECGTWGGQANTCCRAINLSLPGGSTTCSPFKKVIENFNFASDGTAVVGTKKGEFCPNQSQSIHVDDYKIEDASACCPITQNFVIKKNFDDETFDTARCIPDPTPEGPLPSPDASGSSGSSGSSPTSGGTAATSSAGRASGTGGTPASSTGGTSTASADGANSSPNAASRAQNALALAPVMLLALIGF</sequence>
<evidence type="ECO:0000256" key="2">
    <source>
        <dbReference type="SAM" id="SignalP"/>
    </source>
</evidence>
<accession>A0AAD6IR48</accession>
<protein>
    <submittedName>
        <fullName evidence="3">Uncharacterized protein</fullName>
    </submittedName>
</protein>
<feature type="region of interest" description="Disordered" evidence="1">
    <location>
        <begin position="149"/>
        <end position="223"/>
    </location>
</feature>
<gene>
    <name evidence="3" type="ORF">Dda_8807</name>
</gene>
<keyword evidence="2" id="KW-0732">Signal</keyword>
<evidence type="ECO:0000313" key="4">
    <source>
        <dbReference type="Proteomes" id="UP001221413"/>
    </source>
</evidence>
<evidence type="ECO:0000313" key="3">
    <source>
        <dbReference type="EMBL" id="KAJ6256309.1"/>
    </source>
</evidence>
<comment type="caution">
    <text evidence="3">The sequence shown here is derived from an EMBL/GenBank/DDBJ whole genome shotgun (WGS) entry which is preliminary data.</text>
</comment>
<feature type="signal peptide" evidence="2">
    <location>
        <begin position="1"/>
        <end position="20"/>
    </location>
</feature>
<name>A0AAD6IR48_DREDA</name>
<feature type="compositionally biased region" description="Pro residues" evidence="1">
    <location>
        <begin position="155"/>
        <end position="164"/>
    </location>
</feature>
<dbReference type="Proteomes" id="UP001221413">
    <property type="component" value="Unassembled WGS sequence"/>
</dbReference>
<proteinExistence type="predicted"/>
<feature type="compositionally biased region" description="Low complexity" evidence="1">
    <location>
        <begin position="165"/>
        <end position="223"/>
    </location>
</feature>
<organism evidence="3 4">
    <name type="scientific">Drechslerella dactyloides</name>
    <name type="common">Nematode-trapping fungus</name>
    <name type="synonym">Arthrobotrys dactyloides</name>
    <dbReference type="NCBI Taxonomy" id="74499"/>
    <lineage>
        <taxon>Eukaryota</taxon>
        <taxon>Fungi</taxon>
        <taxon>Dikarya</taxon>
        <taxon>Ascomycota</taxon>
        <taxon>Pezizomycotina</taxon>
        <taxon>Orbiliomycetes</taxon>
        <taxon>Orbiliales</taxon>
        <taxon>Orbiliaceae</taxon>
        <taxon>Drechslerella</taxon>
    </lineage>
</organism>
<evidence type="ECO:0000256" key="1">
    <source>
        <dbReference type="SAM" id="MobiDB-lite"/>
    </source>
</evidence>
<dbReference type="EMBL" id="JAQGDS010000013">
    <property type="protein sequence ID" value="KAJ6256309.1"/>
    <property type="molecule type" value="Genomic_DNA"/>
</dbReference>
<reference evidence="3" key="1">
    <citation type="submission" date="2023-01" db="EMBL/GenBank/DDBJ databases">
        <title>The chitinases involved in constricting ring structure development in the nematode-trapping fungus Drechslerella dactyloides.</title>
        <authorList>
            <person name="Wang R."/>
            <person name="Zhang L."/>
            <person name="Tang P."/>
            <person name="Li S."/>
            <person name="Liang L."/>
        </authorList>
    </citation>
    <scope>NUCLEOTIDE SEQUENCE</scope>
    <source>
        <strain evidence="3">YMF1.00031</strain>
    </source>
</reference>
<feature type="chain" id="PRO_5042220729" evidence="2">
    <location>
        <begin position="21"/>
        <end position="241"/>
    </location>
</feature>
<keyword evidence="4" id="KW-1185">Reference proteome</keyword>
<dbReference type="AlphaFoldDB" id="A0AAD6IR48"/>